<organism evidence="9 10">
    <name type="scientific">Aspergillus leporis</name>
    <dbReference type="NCBI Taxonomy" id="41062"/>
    <lineage>
        <taxon>Eukaryota</taxon>
        <taxon>Fungi</taxon>
        <taxon>Dikarya</taxon>
        <taxon>Ascomycota</taxon>
        <taxon>Pezizomycotina</taxon>
        <taxon>Eurotiomycetes</taxon>
        <taxon>Eurotiomycetidae</taxon>
        <taxon>Eurotiales</taxon>
        <taxon>Aspergillaceae</taxon>
        <taxon>Aspergillus</taxon>
        <taxon>Aspergillus subgen. Circumdati</taxon>
    </lineage>
</organism>
<dbReference type="OrthoDB" id="3945418at2759"/>
<dbReference type="InterPro" id="IPR001128">
    <property type="entry name" value="Cyt_P450"/>
</dbReference>
<dbReference type="SUPFAM" id="SSF48264">
    <property type="entry name" value="Cytochrome P450"/>
    <property type="match status" value="1"/>
</dbReference>
<dbReference type="Pfam" id="PF00067">
    <property type="entry name" value="p450"/>
    <property type="match status" value="1"/>
</dbReference>
<evidence type="ECO:0000256" key="1">
    <source>
        <dbReference type="ARBA" id="ARBA00001971"/>
    </source>
</evidence>
<comment type="similarity">
    <text evidence="2">Belongs to the cytochrome P450 family.</text>
</comment>
<dbReference type="PANTHER" id="PTHR24305:SF157">
    <property type="entry name" value="N-ACETYLTRYPTOPHAN 6-HYDROXYLASE IVOC-RELATED"/>
    <property type="match status" value="1"/>
</dbReference>
<name>A0A5N5X2T2_9EURO</name>
<keyword evidence="6 8" id="KW-0408">Iron</keyword>
<dbReference type="GO" id="GO:0004497">
    <property type="term" value="F:monooxygenase activity"/>
    <property type="evidence" value="ECO:0007669"/>
    <property type="project" value="UniProtKB-KW"/>
</dbReference>
<dbReference type="GO" id="GO:0016705">
    <property type="term" value="F:oxidoreductase activity, acting on paired donors, with incorporation or reduction of molecular oxygen"/>
    <property type="evidence" value="ECO:0007669"/>
    <property type="project" value="InterPro"/>
</dbReference>
<evidence type="ECO:0000256" key="8">
    <source>
        <dbReference type="PIRSR" id="PIRSR602401-1"/>
    </source>
</evidence>
<evidence type="ECO:0000256" key="5">
    <source>
        <dbReference type="ARBA" id="ARBA00023002"/>
    </source>
</evidence>
<evidence type="ECO:0000256" key="4">
    <source>
        <dbReference type="ARBA" id="ARBA00022723"/>
    </source>
</evidence>
<keyword evidence="7" id="KW-0503">Monooxygenase</keyword>
<evidence type="ECO:0000256" key="6">
    <source>
        <dbReference type="ARBA" id="ARBA00023004"/>
    </source>
</evidence>
<dbReference type="AlphaFoldDB" id="A0A5N5X2T2"/>
<dbReference type="GO" id="GO:0020037">
    <property type="term" value="F:heme binding"/>
    <property type="evidence" value="ECO:0007669"/>
    <property type="project" value="InterPro"/>
</dbReference>
<dbReference type="Proteomes" id="UP000326565">
    <property type="component" value="Unassembled WGS sequence"/>
</dbReference>
<evidence type="ECO:0000313" key="10">
    <source>
        <dbReference type="Proteomes" id="UP000326565"/>
    </source>
</evidence>
<proteinExistence type="inferred from homology"/>
<dbReference type="PANTHER" id="PTHR24305">
    <property type="entry name" value="CYTOCHROME P450"/>
    <property type="match status" value="1"/>
</dbReference>
<dbReference type="InterPro" id="IPR050121">
    <property type="entry name" value="Cytochrome_P450_monoxygenase"/>
</dbReference>
<protein>
    <submittedName>
        <fullName evidence="9">Cytochrome P450</fullName>
    </submittedName>
</protein>
<keyword evidence="4 8" id="KW-0479">Metal-binding</keyword>
<accession>A0A5N5X2T2</accession>
<dbReference type="EMBL" id="ML732199">
    <property type="protein sequence ID" value="KAB8075108.1"/>
    <property type="molecule type" value="Genomic_DNA"/>
</dbReference>
<evidence type="ECO:0000313" key="9">
    <source>
        <dbReference type="EMBL" id="KAB8075108.1"/>
    </source>
</evidence>
<sequence>MDYSRLSLFFFAATIYIALRSIYRLYFHPLHNIPGPKLAIITHLYEFYYDIVLGGMYLFEIEKMHEKYGPIVRINPREIHISDPQFYDEIYAAGARRRNKDAATASFSGMLLSTIATVDHDLHRSRRKLTENFFSKQFIYRFSHMVDAKVQKLMQRLEGFYKSGKVVQMDDAFSALTSDVITHYCYGKSWDYLDDENLRNDVRKAVGDITGIIHVNRIFPIFISTIRKLPLSLFYLLQPGKRGLLDMQKAIYEQSNQAIQKDEPSENKRKTIYDQLTDPSVPLEERSLQRLQDEGLLLLSAGTETTARALTMASFHIANDAEVRNQLRAELKRVMPTPTSTVTWTELEKLPYLTGTVYESLRLGGFLTLRSARVAPTETLTYNGHVIPPGTPMSSSSYFIHKGPSIFPEPEKFSPARWILNGETNTSLTKYITSFTRGSRICLGMHLAYSELYLTLAYYVRRFDIELHNTTLEDLKIQRDYGVGITHRGDPSVHAKIVKVIQD</sequence>
<keyword evidence="3 8" id="KW-0349">Heme</keyword>
<evidence type="ECO:0000256" key="2">
    <source>
        <dbReference type="ARBA" id="ARBA00010617"/>
    </source>
</evidence>
<keyword evidence="5" id="KW-0560">Oxidoreductase</keyword>
<gene>
    <name evidence="9" type="ORF">BDV29DRAFT_201064</name>
</gene>
<evidence type="ECO:0000256" key="7">
    <source>
        <dbReference type="ARBA" id="ARBA00023033"/>
    </source>
</evidence>
<dbReference type="Gene3D" id="1.10.630.10">
    <property type="entry name" value="Cytochrome P450"/>
    <property type="match status" value="1"/>
</dbReference>
<dbReference type="PRINTS" id="PR00385">
    <property type="entry name" value="P450"/>
</dbReference>
<feature type="binding site" description="axial binding residue" evidence="8">
    <location>
        <position position="442"/>
    </location>
    <ligand>
        <name>heme</name>
        <dbReference type="ChEBI" id="CHEBI:30413"/>
    </ligand>
    <ligandPart>
        <name>Fe</name>
        <dbReference type="ChEBI" id="CHEBI:18248"/>
    </ligandPart>
</feature>
<comment type="cofactor">
    <cofactor evidence="1 8">
        <name>heme</name>
        <dbReference type="ChEBI" id="CHEBI:30413"/>
    </cofactor>
</comment>
<dbReference type="InterPro" id="IPR036396">
    <property type="entry name" value="Cyt_P450_sf"/>
</dbReference>
<dbReference type="CDD" id="cd11062">
    <property type="entry name" value="CYP58-like"/>
    <property type="match status" value="1"/>
</dbReference>
<dbReference type="InterPro" id="IPR002401">
    <property type="entry name" value="Cyt_P450_E_grp-I"/>
</dbReference>
<dbReference type="GO" id="GO:0005506">
    <property type="term" value="F:iron ion binding"/>
    <property type="evidence" value="ECO:0007669"/>
    <property type="project" value="InterPro"/>
</dbReference>
<evidence type="ECO:0000256" key="3">
    <source>
        <dbReference type="ARBA" id="ARBA00022617"/>
    </source>
</evidence>
<dbReference type="PRINTS" id="PR00463">
    <property type="entry name" value="EP450I"/>
</dbReference>
<reference evidence="9 10" key="1">
    <citation type="submission" date="2019-04" db="EMBL/GenBank/DDBJ databases">
        <title>Friends and foes A comparative genomics study of 23 Aspergillus species from section Flavi.</title>
        <authorList>
            <consortium name="DOE Joint Genome Institute"/>
            <person name="Kjaerbolling I."/>
            <person name="Vesth T."/>
            <person name="Frisvad J.C."/>
            <person name="Nybo J.L."/>
            <person name="Theobald S."/>
            <person name="Kildgaard S."/>
            <person name="Isbrandt T."/>
            <person name="Kuo A."/>
            <person name="Sato A."/>
            <person name="Lyhne E.K."/>
            <person name="Kogle M.E."/>
            <person name="Wiebenga A."/>
            <person name="Kun R.S."/>
            <person name="Lubbers R.J."/>
            <person name="Makela M.R."/>
            <person name="Barry K."/>
            <person name="Chovatia M."/>
            <person name="Clum A."/>
            <person name="Daum C."/>
            <person name="Haridas S."/>
            <person name="He G."/>
            <person name="LaButti K."/>
            <person name="Lipzen A."/>
            <person name="Mondo S."/>
            <person name="Riley R."/>
            <person name="Salamov A."/>
            <person name="Simmons B.A."/>
            <person name="Magnuson J.K."/>
            <person name="Henrissat B."/>
            <person name="Mortensen U.H."/>
            <person name="Larsen T.O."/>
            <person name="Devries R.P."/>
            <person name="Grigoriev I.V."/>
            <person name="Machida M."/>
            <person name="Baker S.E."/>
            <person name="Andersen M.R."/>
        </authorList>
    </citation>
    <scope>NUCLEOTIDE SEQUENCE [LARGE SCALE GENOMIC DNA]</scope>
    <source>
        <strain evidence="9 10">CBS 151.66</strain>
    </source>
</reference>
<keyword evidence="10" id="KW-1185">Reference proteome</keyword>